<evidence type="ECO:0000313" key="3">
    <source>
        <dbReference type="Proteomes" id="UP001055172"/>
    </source>
</evidence>
<feature type="compositionally biased region" description="Low complexity" evidence="1">
    <location>
        <begin position="14"/>
        <end position="32"/>
    </location>
</feature>
<evidence type="ECO:0000313" key="2">
    <source>
        <dbReference type="EMBL" id="GJC82924.1"/>
    </source>
</evidence>
<comment type="caution">
    <text evidence="2">The sequence shown here is derived from an EMBL/GenBank/DDBJ whole genome shotgun (WGS) entry which is preliminary data.</text>
</comment>
<organism evidence="2 3">
    <name type="scientific">Colletotrichum liriopes</name>
    <dbReference type="NCBI Taxonomy" id="708192"/>
    <lineage>
        <taxon>Eukaryota</taxon>
        <taxon>Fungi</taxon>
        <taxon>Dikarya</taxon>
        <taxon>Ascomycota</taxon>
        <taxon>Pezizomycotina</taxon>
        <taxon>Sordariomycetes</taxon>
        <taxon>Hypocreomycetidae</taxon>
        <taxon>Glomerellales</taxon>
        <taxon>Glomerellaceae</taxon>
        <taxon>Colletotrichum</taxon>
        <taxon>Colletotrichum spaethianum species complex</taxon>
    </lineage>
</organism>
<dbReference type="Proteomes" id="UP001055172">
    <property type="component" value="Unassembled WGS sequence"/>
</dbReference>
<dbReference type="EMBL" id="BPPX01000010">
    <property type="protein sequence ID" value="GJC82924.1"/>
    <property type="molecule type" value="Genomic_DNA"/>
</dbReference>
<keyword evidence="3" id="KW-1185">Reference proteome</keyword>
<dbReference type="AlphaFoldDB" id="A0AA37GLK0"/>
<sequence>MVCSTQYQADKAASRAQQKPSSSSKSGSKQASDALPAMPQVKRCGYYLEKSAATAAPPAAKPAHAQIPLGRSHVAWAAMR</sequence>
<accession>A0AA37GLK0</accession>
<name>A0AA37GLK0_9PEZI</name>
<proteinExistence type="predicted"/>
<feature type="region of interest" description="Disordered" evidence="1">
    <location>
        <begin position="1"/>
        <end position="37"/>
    </location>
</feature>
<protein>
    <submittedName>
        <fullName evidence="2">Uncharacterized protein</fullName>
    </submittedName>
</protein>
<reference evidence="2 3" key="1">
    <citation type="submission" date="2021-07" db="EMBL/GenBank/DDBJ databases">
        <title>Genome data of Colletotrichum spaethianum.</title>
        <authorList>
            <person name="Utami Y.D."/>
            <person name="Hiruma K."/>
        </authorList>
    </citation>
    <scope>NUCLEOTIDE SEQUENCE [LARGE SCALE GENOMIC DNA]</scope>
    <source>
        <strain evidence="2 3">MAFF 242679</strain>
    </source>
</reference>
<gene>
    <name evidence="2" type="ORF">ColLi_05762</name>
</gene>
<evidence type="ECO:0000256" key="1">
    <source>
        <dbReference type="SAM" id="MobiDB-lite"/>
    </source>
</evidence>